<name>A0ABR9KFQ7_9ACTN</name>
<reference evidence="2 3" key="1">
    <citation type="submission" date="2020-10" db="EMBL/GenBank/DDBJ databases">
        <title>Sequencing the genomes of 1000 actinobacteria strains.</title>
        <authorList>
            <person name="Klenk H.-P."/>
        </authorList>
    </citation>
    <scope>NUCLEOTIDE SEQUENCE [LARGE SCALE GENOMIC DNA]</scope>
    <source>
        <strain evidence="2 3">DSM 43748</strain>
    </source>
</reference>
<feature type="region of interest" description="Disordered" evidence="1">
    <location>
        <begin position="1"/>
        <end position="23"/>
    </location>
</feature>
<dbReference type="Proteomes" id="UP000661607">
    <property type="component" value="Unassembled WGS sequence"/>
</dbReference>
<dbReference type="EMBL" id="JADBEF010000001">
    <property type="protein sequence ID" value="MBE1560854.1"/>
    <property type="molecule type" value="Genomic_DNA"/>
</dbReference>
<sequence length="46" mass="4988">MKPDASWPRPSQPPANRQPWGSGLRELDEAARTVVTKAGARSPFLG</sequence>
<protein>
    <submittedName>
        <fullName evidence="2">Uncharacterized protein</fullName>
    </submittedName>
</protein>
<accession>A0ABR9KFQ7</accession>
<keyword evidence="3" id="KW-1185">Reference proteome</keyword>
<gene>
    <name evidence="2" type="ORF">H4W81_003633</name>
</gene>
<evidence type="ECO:0000313" key="3">
    <source>
        <dbReference type="Proteomes" id="UP000661607"/>
    </source>
</evidence>
<organism evidence="2 3">
    <name type="scientific">Nonomuraea africana</name>
    <dbReference type="NCBI Taxonomy" id="46171"/>
    <lineage>
        <taxon>Bacteria</taxon>
        <taxon>Bacillati</taxon>
        <taxon>Actinomycetota</taxon>
        <taxon>Actinomycetes</taxon>
        <taxon>Streptosporangiales</taxon>
        <taxon>Streptosporangiaceae</taxon>
        <taxon>Nonomuraea</taxon>
    </lineage>
</organism>
<evidence type="ECO:0000256" key="1">
    <source>
        <dbReference type="SAM" id="MobiDB-lite"/>
    </source>
</evidence>
<proteinExistence type="predicted"/>
<evidence type="ECO:0000313" key="2">
    <source>
        <dbReference type="EMBL" id="MBE1560854.1"/>
    </source>
</evidence>
<comment type="caution">
    <text evidence="2">The sequence shown here is derived from an EMBL/GenBank/DDBJ whole genome shotgun (WGS) entry which is preliminary data.</text>
</comment>